<organism evidence="2 3">
    <name type="scientific">Pendulispora rubella</name>
    <dbReference type="NCBI Taxonomy" id="2741070"/>
    <lineage>
        <taxon>Bacteria</taxon>
        <taxon>Pseudomonadati</taxon>
        <taxon>Myxococcota</taxon>
        <taxon>Myxococcia</taxon>
        <taxon>Myxococcales</taxon>
        <taxon>Sorangiineae</taxon>
        <taxon>Pendulisporaceae</taxon>
        <taxon>Pendulispora</taxon>
    </lineage>
</organism>
<keyword evidence="1" id="KW-0812">Transmembrane</keyword>
<name>A0ABZ2KRJ6_9BACT</name>
<reference evidence="2" key="1">
    <citation type="submission" date="2021-12" db="EMBL/GenBank/DDBJ databases">
        <title>Discovery of the Pendulisporaceae a myxobacterial family with distinct sporulation behavior and unique specialized metabolism.</title>
        <authorList>
            <person name="Garcia R."/>
            <person name="Popoff A."/>
            <person name="Bader C.D."/>
            <person name="Loehr J."/>
            <person name="Walesch S."/>
            <person name="Walt C."/>
            <person name="Boldt J."/>
            <person name="Bunk B."/>
            <person name="Haeckl F.J.F.P.J."/>
            <person name="Gunesch A.P."/>
            <person name="Birkelbach J."/>
            <person name="Nuebel U."/>
            <person name="Pietschmann T."/>
            <person name="Bach T."/>
            <person name="Mueller R."/>
        </authorList>
    </citation>
    <scope>NUCLEOTIDE SEQUENCE</scope>
    <source>
        <strain evidence="2">MSr11367</strain>
    </source>
</reference>
<dbReference type="RefSeq" id="WP_394830767.1">
    <property type="nucleotide sequence ID" value="NZ_CP089929.1"/>
</dbReference>
<keyword evidence="1" id="KW-0472">Membrane</keyword>
<keyword evidence="3" id="KW-1185">Reference proteome</keyword>
<proteinExistence type="predicted"/>
<feature type="transmembrane region" description="Helical" evidence="1">
    <location>
        <begin position="102"/>
        <end position="120"/>
    </location>
</feature>
<feature type="transmembrane region" description="Helical" evidence="1">
    <location>
        <begin position="276"/>
        <end position="304"/>
    </location>
</feature>
<feature type="transmembrane region" description="Helical" evidence="1">
    <location>
        <begin position="62"/>
        <end position="81"/>
    </location>
</feature>
<dbReference type="Proteomes" id="UP001374803">
    <property type="component" value="Chromosome"/>
</dbReference>
<protein>
    <recommendedName>
        <fullName evidence="4">Glycosyltransferase RgtA/B/C/D-like domain-containing protein</fullName>
    </recommendedName>
</protein>
<dbReference type="EMBL" id="CP089983">
    <property type="protein sequence ID" value="WXB01157.1"/>
    <property type="molecule type" value="Genomic_DNA"/>
</dbReference>
<gene>
    <name evidence="2" type="ORF">LVJ94_30090</name>
</gene>
<evidence type="ECO:0000256" key="1">
    <source>
        <dbReference type="SAM" id="Phobius"/>
    </source>
</evidence>
<feature type="transmembrane region" description="Helical" evidence="1">
    <location>
        <begin position="380"/>
        <end position="397"/>
    </location>
</feature>
<keyword evidence="1" id="KW-1133">Transmembrane helix</keyword>
<accession>A0ABZ2KRJ6</accession>
<evidence type="ECO:0008006" key="4">
    <source>
        <dbReference type="Google" id="ProtNLM"/>
    </source>
</evidence>
<feature type="transmembrane region" description="Helical" evidence="1">
    <location>
        <begin position="236"/>
        <end position="264"/>
    </location>
</feature>
<feature type="transmembrane region" description="Helical" evidence="1">
    <location>
        <begin position="417"/>
        <end position="438"/>
    </location>
</feature>
<evidence type="ECO:0000313" key="2">
    <source>
        <dbReference type="EMBL" id="WXB01157.1"/>
    </source>
</evidence>
<sequence length="603" mass="65518">MMAFAGAWGFLPLAIPAAVFLAMRLGTLVFPDNATHRAVGGMVLAVAAMVAGVRVLGAFSLVTSTTLLLALLVAAAAAALVQRERRIAFPLHGAVTRDVLPLLLLAGGALGVAVLAARWLPIWHWDSAGYHLPFVNFFLGAHGQRGVPPDIPYLSTYPHNTEMLYVALRAMLPDDRLVDLGEIPLGIMGSVITAAIARQCGAERPEAIAAGCAWLLVPVTFMQLPTNYVDIGSAAFLLAAVYFVLTPPTVRTVLVAGIALGLFLGSKPNAPSGTVLLLLILGVRCLRARLVGPVVVAGIVTLLLGAESYVQNVILHGNPVWPVKIGIGPWHFPGLITIDQVLATAPALPRAHGPFLLRTLHSWGTLWGVTMAFDMRMGGLGPVFLLCLPLAVITLVQRRNAALVVATFATLLSPEPAWARFVLGFVAMVFALATPQIARLRDYAQRRGWRWAPHTRTVVLSAVTLMCLWQLTTAWPALIGEGPPLFAYANMTDDERMRAVGPDGPPLRYIEARKRIRNDETFAFDLADELPYFGWDTNLRYRGVAIPRNLTYDQVPDFLQRENVRIFVAGNDTPTGRWAMAHPDQFAVVFPCRWESCSAYERF</sequence>
<feature type="transmembrane region" description="Helical" evidence="1">
    <location>
        <begin position="38"/>
        <end position="56"/>
    </location>
</feature>
<evidence type="ECO:0000313" key="3">
    <source>
        <dbReference type="Proteomes" id="UP001374803"/>
    </source>
</evidence>
<feature type="transmembrane region" description="Helical" evidence="1">
    <location>
        <begin position="6"/>
        <end position="26"/>
    </location>
</feature>
<feature type="transmembrane region" description="Helical" evidence="1">
    <location>
        <begin position="458"/>
        <end position="478"/>
    </location>
</feature>